<dbReference type="Ensembl" id="ENSGWIT00000038952.1">
    <property type="protein sequence ID" value="ENSGWIP00000035725.1"/>
    <property type="gene ID" value="ENSGWIG00000018257.1"/>
</dbReference>
<keyword evidence="5" id="KW-0963">Cytoplasm</keyword>
<evidence type="ECO:0000313" key="13">
    <source>
        <dbReference type="Ensembl" id="ENSGWIP00000035725.1"/>
    </source>
</evidence>
<reference evidence="13" key="3">
    <citation type="submission" date="2025-09" db="UniProtKB">
        <authorList>
            <consortium name="Ensembl"/>
        </authorList>
    </citation>
    <scope>IDENTIFICATION</scope>
</reference>
<dbReference type="PANTHER" id="PTHR11601">
    <property type="entry name" value="CYSTEINE DESULFURYLASE FAMILY MEMBER"/>
    <property type="match status" value="1"/>
</dbReference>
<reference evidence="13" key="2">
    <citation type="submission" date="2025-08" db="UniProtKB">
        <authorList>
            <consortium name="Ensembl"/>
        </authorList>
    </citation>
    <scope>IDENTIFICATION</scope>
</reference>
<comment type="function">
    <text evidence="9">Catalyzes the decomposition of L-selenocysteine to L-alanine and elemental selenium.</text>
</comment>
<accession>A0A8C5N805</accession>
<dbReference type="AlphaFoldDB" id="A0A8C5N805"/>
<reference evidence="13" key="1">
    <citation type="submission" date="2020-06" db="EMBL/GenBank/DDBJ databases">
        <authorList>
            <consortium name="Wellcome Sanger Institute Data Sharing"/>
        </authorList>
    </citation>
    <scope>NUCLEOTIDE SEQUENCE [LARGE SCALE GENOMIC DNA]</scope>
</reference>
<dbReference type="GO" id="GO:0016740">
    <property type="term" value="F:transferase activity"/>
    <property type="evidence" value="ECO:0007669"/>
    <property type="project" value="UniProtKB-KW"/>
</dbReference>
<protein>
    <recommendedName>
        <fullName evidence="11">Selenocysteine lyase</fullName>
        <ecNumber evidence="10">4.4.1.16</ecNumber>
    </recommendedName>
</protein>
<dbReference type="InterPro" id="IPR000192">
    <property type="entry name" value="Aminotrans_V_dom"/>
</dbReference>
<dbReference type="Proteomes" id="UP000694680">
    <property type="component" value="Chromosome 4"/>
</dbReference>
<dbReference type="InterPro" id="IPR016454">
    <property type="entry name" value="Cysteine_dSase"/>
</dbReference>
<feature type="domain" description="Aminotransferase class V" evidence="12">
    <location>
        <begin position="26"/>
        <end position="420"/>
    </location>
</feature>
<dbReference type="PANTHER" id="PTHR11601:SF62">
    <property type="entry name" value="SELENOCYSTEINE LYASE"/>
    <property type="match status" value="1"/>
</dbReference>
<keyword evidence="7" id="KW-0663">Pyridoxal phosphate</keyword>
<dbReference type="Gene3D" id="3.40.640.10">
    <property type="entry name" value="Type I PLP-dependent aspartate aminotransferase-like (Major domain)"/>
    <property type="match status" value="1"/>
</dbReference>
<dbReference type="GO" id="GO:0009000">
    <property type="term" value="F:selenocysteine lyase activity"/>
    <property type="evidence" value="ECO:0007669"/>
    <property type="project" value="UniProtKB-EC"/>
</dbReference>
<dbReference type="PIRSF" id="PIRSF005572">
    <property type="entry name" value="NifS"/>
    <property type="match status" value="1"/>
</dbReference>
<evidence type="ECO:0000256" key="8">
    <source>
        <dbReference type="ARBA" id="ARBA00023239"/>
    </source>
</evidence>
<dbReference type="SUPFAM" id="SSF53383">
    <property type="entry name" value="PLP-dependent transferases"/>
    <property type="match status" value="1"/>
</dbReference>
<comment type="subunit">
    <text evidence="4">Homodimer.</text>
</comment>
<evidence type="ECO:0000256" key="5">
    <source>
        <dbReference type="ARBA" id="ARBA00022490"/>
    </source>
</evidence>
<evidence type="ECO:0000256" key="11">
    <source>
        <dbReference type="ARBA" id="ARBA00040554"/>
    </source>
</evidence>
<dbReference type="Gene3D" id="1.10.260.50">
    <property type="match status" value="1"/>
</dbReference>
<evidence type="ECO:0000256" key="7">
    <source>
        <dbReference type="ARBA" id="ARBA00022898"/>
    </source>
</evidence>
<dbReference type="InterPro" id="IPR015421">
    <property type="entry name" value="PyrdxlP-dep_Trfase_major"/>
</dbReference>
<dbReference type="EC" id="4.4.1.16" evidence="10"/>
<evidence type="ECO:0000256" key="9">
    <source>
        <dbReference type="ARBA" id="ARBA00037407"/>
    </source>
</evidence>
<keyword evidence="6" id="KW-0808">Transferase</keyword>
<proteinExistence type="inferred from homology"/>
<gene>
    <name evidence="13" type="primary">scly</name>
</gene>
<dbReference type="InterPro" id="IPR015424">
    <property type="entry name" value="PyrdxlP-dep_Trfase"/>
</dbReference>
<evidence type="ECO:0000256" key="2">
    <source>
        <dbReference type="ARBA" id="ARBA00004514"/>
    </source>
</evidence>
<evidence type="ECO:0000256" key="6">
    <source>
        <dbReference type="ARBA" id="ARBA00022679"/>
    </source>
</evidence>
<evidence type="ECO:0000256" key="10">
    <source>
        <dbReference type="ARBA" id="ARBA00039054"/>
    </source>
</evidence>
<dbReference type="Pfam" id="PF00266">
    <property type="entry name" value="Aminotran_5"/>
    <property type="match status" value="1"/>
</dbReference>
<comment type="similarity">
    <text evidence="3">Belongs to the class-V pyridoxal-phosphate-dependent aminotransferase family.</text>
</comment>
<evidence type="ECO:0000256" key="4">
    <source>
        <dbReference type="ARBA" id="ARBA00011738"/>
    </source>
</evidence>
<sequence>VNYHYGGQLFLQLKLKLFPPESQLQIYMDYNATSPLEPEVIQAISEALQEAWGNPSSSYVAGVKAKAIINHSRESVARMVGCRAEDIIFTSGGTEANNLVLHTAVEHYKTRCRSADAPAAGHPNGGSGRPHIITSNVEHDSVKLVAEHLQMHGEADVTFVPVSKVTGCVEVEDVISAIRPNTCLISIMLANNETGVVMPIQGICQRVKSLNKQRDHLRILLHTDAAQALGKIPVDACELGVDYLTIVGHKFYAPRIGALYVNNPGVKTPLHPMLFGGGQERNFRPGTENTPMIAGLGKAAELVSTNLSHYESHMQSIKLYLEHRLKAVFKEKLHFNSHFPGADILPNTCNVSILGPALQGWRVLSNCRRLLASVGAACHSDSGNRPSHILLSCGIPSEVAANALRLSVGRGTTKADVDAVVEDLRETVQLLEETTGGL</sequence>
<organism evidence="13 14">
    <name type="scientific">Gouania willdenowi</name>
    <name type="common">Blunt-snouted clingfish</name>
    <name type="synonym">Lepadogaster willdenowi</name>
    <dbReference type="NCBI Taxonomy" id="441366"/>
    <lineage>
        <taxon>Eukaryota</taxon>
        <taxon>Metazoa</taxon>
        <taxon>Chordata</taxon>
        <taxon>Craniata</taxon>
        <taxon>Vertebrata</taxon>
        <taxon>Euteleostomi</taxon>
        <taxon>Actinopterygii</taxon>
        <taxon>Neopterygii</taxon>
        <taxon>Teleostei</taxon>
        <taxon>Neoteleostei</taxon>
        <taxon>Acanthomorphata</taxon>
        <taxon>Ovalentaria</taxon>
        <taxon>Blenniimorphae</taxon>
        <taxon>Blenniiformes</taxon>
        <taxon>Gobiesocoidei</taxon>
        <taxon>Gobiesocidae</taxon>
        <taxon>Gobiesocinae</taxon>
        <taxon>Gouania</taxon>
    </lineage>
</organism>
<name>A0A8C5N805_GOUWI</name>
<dbReference type="GO" id="GO:0005829">
    <property type="term" value="C:cytosol"/>
    <property type="evidence" value="ECO:0007669"/>
    <property type="project" value="UniProtKB-SubCell"/>
</dbReference>
<keyword evidence="14" id="KW-1185">Reference proteome</keyword>
<comment type="cofactor">
    <cofactor evidence="1">
        <name>pyridoxal 5'-phosphate</name>
        <dbReference type="ChEBI" id="CHEBI:597326"/>
    </cofactor>
</comment>
<keyword evidence="8" id="KW-0456">Lyase</keyword>
<evidence type="ECO:0000259" key="12">
    <source>
        <dbReference type="Pfam" id="PF00266"/>
    </source>
</evidence>
<dbReference type="FunFam" id="3.90.1150.10:FF:000065">
    <property type="entry name" value="Selenocysteine lyase"/>
    <property type="match status" value="1"/>
</dbReference>
<dbReference type="FunFam" id="3.40.640.10:FF:000083">
    <property type="entry name" value="Selenocysteine lyase"/>
    <property type="match status" value="1"/>
</dbReference>
<dbReference type="Gene3D" id="3.90.1150.10">
    <property type="entry name" value="Aspartate Aminotransferase, domain 1"/>
    <property type="match status" value="1"/>
</dbReference>
<dbReference type="InterPro" id="IPR015422">
    <property type="entry name" value="PyrdxlP-dep_Trfase_small"/>
</dbReference>
<evidence type="ECO:0000313" key="14">
    <source>
        <dbReference type="Proteomes" id="UP000694680"/>
    </source>
</evidence>
<evidence type="ECO:0000256" key="3">
    <source>
        <dbReference type="ARBA" id="ARBA00009236"/>
    </source>
</evidence>
<comment type="subcellular location">
    <subcellularLocation>
        <location evidence="2">Cytoplasm</location>
        <location evidence="2">Cytosol</location>
    </subcellularLocation>
</comment>
<evidence type="ECO:0000256" key="1">
    <source>
        <dbReference type="ARBA" id="ARBA00001933"/>
    </source>
</evidence>